<dbReference type="SUPFAM" id="SSF53448">
    <property type="entry name" value="Nucleotide-diphospho-sugar transferases"/>
    <property type="match status" value="1"/>
</dbReference>
<dbReference type="PANTHER" id="PTHR43685">
    <property type="entry name" value="GLYCOSYLTRANSFERASE"/>
    <property type="match status" value="1"/>
</dbReference>
<dbReference type="CDD" id="cd00761">
    <property type="entry name" value="Glyco_tranf_GTA_type"/>
    <property type="match status" value="1"/>
</dbReference>
<dbReference type="EMBL" id="SMCO01000012">
    <property type="protein sequence ID" value="TCV84276.1"/>
    <property type="molecule type" value="Genomic_DNA"/>
</dbReference>
<dbReference type="GO" id="GO:0016740">
    <property type="term" value="F:transferase activity"/>
    <property type="evidence" value="ECO:0007669"/>
    <property type="project" value="UniProtKB-KW"/>
</dbReference>
<dbReference type="AlphaFoldDB" id="A0A4R3XY78"/>
<keyword evidence="3" id="KW-1185">Reference proteome</keyword>
<evidence type="ECO:0000313" key="2">
    <source>
        <dbReference type="EMBL" id="TCV84276.1"/>
    </source>
</evidence>
<gene>
    <name evidence="2" type="ORF">EDC63_11240</name>
</gene>
<dbReference type="Gene3D" id="3.90.550.10">
    <property type="entry name" value="Spore Coat Polysaccharide Biosynthesis Protein SpsA, Chain A"/>
    <property type="match status" value="1"/>
</dbReference>
<evidence type="ECO:0000259" key="1">
    <source>
        <dbReference type="Pfam" id="PF00535"/>
    </source>
</evidence>
<comment type="caution">
    <text evidence="2">The sequence shown here is derived from an EMBL/GenBank/DDBJ whole genome shotgun (WGS) entry which is preliminary data.</text>
</comment>
<accession>A0A4R3XY78</accession>
<dbReference type="RefSeq" id="WP_124945453.1">
    <property type="nucleotide sequence ID" value="NZ_BHVT01000015.1"/>
</dbReference>
<evidence type="ECO:0000313" key="3">
    <source>
        <dbReference type="Proteomes" id="UP000295367"/>
    </source>
</evidence>
<protein>
    <submittedName>
        <fullName evidence="2">Glycosyltransferase involved in cell wall biosynthesis</fullName>
    </submittedName>
</protein>
<dbReference type="OrthoDB" id="9802649at2"/>
<name>A0A4R3XY78_9PROT</name>
<dbReference type="InterPro" id="IPR029044">
    <property type="entry name" value="Nucleotide-diphossugar_trans"/>
</dbReference>
<dbReference type="Proteomes" id="UP000295367">
    <property type="component" value="Unassembled WGS sequence"/>
</dbReference>
<keyword evidence="2" id="KW-0808">Transferase</keyword>
<reference evidence="2 3" key="1">
    <citation type="submission" date="2019-03" db="EMBL/GenBank/DDBJ databases">
        <title>Genomic Encyclopedia of Type Strains, Phase IV (KMG-IV): sequencing the most valuable type-strain genomes for metagenomic binning, comparative biology and taxonomic classification.</title>
        <authorList>
            <person name="Goeker M."/>
        </authorList>
    </citation>
    <scope>NUCLEOTIDE SEQUENCE [LARGE SCALE GENOMIC DNA]</scope>
    <source>
        <strain evidence="2 3">DSM 100309</strain>
    </source>
</reference>
<sequence length="303" mass="34718">MHRISLIIPCYRDSATLGRAIESAYAQTMPAYEIIVINDCSPETEEIEKVLKAYKDVVYFKNPVNIGLAATRNKGVSIAGGEIVTFLDADDELHPQKLELQYPFVGKNCVVACNVERVAIGRLPGQWCHYEQANAKLFRGSRWMIYRNALTGASLMVYKCLLERMGGYDSDLRSCEDFDLWLRFAKEGIQINNIRLPLYRYYFNQSGLSKNYLNISNWEVKVLLKHFSRECVTLSNSKWAASVWAFYLLKQMARYEASNDPQLAELIDSNLSKLDSVSYLFTLLRLIWISRLPKAYVKLFGGL</sequence>
<dbReference type="InterPro" id="IPR050834">
    <property type="entry name" value="Glycosyltransf_2"/>
</dbReference>
<dbReference type="PANTHER" id="PTHR43685:SF2">
    <property type="entry name" value="GLYCOSYLTRANSFERASE 2-LIKE DOMAIN-CONTAINING PROTEIN"/>
    <property type="match status" value="1"/>
</dbReference>
<proteinExistence type="predicted"/>
<feature type="domain" description="Glycosyltransferase 2-like" evidence="1">
    <location>
        <begin position="5"/>
        <end position="130"/>
    </location>
</feature>
<dbReference type="InterPro" id="IPR001173">
    <property type="entry name" value="Glyco_trans_2-like"/>
</dbReference>
<organism evidence="2 3">
    <name type="scientific">Sulfurirhabdus autotrophica</name>
    <dbReference type="NCBI Taxonomy" id="1706046"/>
    <lineage>
        <taxon>Bacteria</taxon>
        <taxon>Pseudomonadati</taxon>
        <taxon>Pseudomonadota</taxon>
        <taxon>Betaproteobacteria</taxon>
        <taxon>Nitrosomonadales</taxon>
        <taxon>Sulfuricellaceae</taxon>
        <taxon>Sulfurirhabdus</taxon>
    </lineage>
</organism>
<dbReference type="Pfam" id="PF00535">
    <property type="entry name" value="Glycos_transf_2"/>
    <property type="match status" value="1"/>
</dbReference>